<dbReference type="GeneID" id="83582634"/>
<evidence type="ECO:0000313" key="3">
    <source>
        <dbReference type="EMBL" id="RIW14157.1"/>
    </source>
</evidence>
<sequence>MTFKASLLCLASALLLPSLAHAKSSCTIEDFQPIDITPDTKGGVLDKESGQFLINQKPMMRCANITFSTAHTRNRVAHMMNQNFEATYFDGKTGQSHSATFDEDELKAGYIKIGPNHPKTAYVCFTTSETPIKDISCDVN</sequence>
<reference evidence="3 5" key="2">
    <citation type="submission" date="2018-08" db="EMBL/GenBank/DDBJ databases">
        <title>Vibrio harveyi strains pathogenic to white snook Centropomus viridis Lockington (1877) and potential probiotic bacteria.</title>
        <authorList>
            <person name="Soto-Rodriguez S."/>
            <person name="Gomez-Gil B."/>
            <person name="Lozano-Olvera R."/>
        </authorList>
    </citation>
    <scope>NUCLEOTIDE SEQUENCE [LARGE SCALE GENOMIC DNA]</scope>
    <source>
        <strain evidence="3 5">CAIM 1508</strain>
    </source>
</reference>
<feature type="signal peptide" evidence="1">
    <location>
        <begin position="1"/>
        <end position="22"/>
    </location>
</feature>
<dbReference type="Proteomes" id="UP000253437">
    <property type="component" value="Unassembled WGS sequence"/>
</dbReference>
<name>A0A3A1Q028_VIBHA</name>
<dbReference type="AlphaFoldDB" id="A0A3A1Q028"/>
<proteinExistence type="predicted"/>
<dbReference type="EMBL" id="AJSR01000960">
    <property type="protein sequence ID" value="EKM31944.1"/>
    <property type="molecule type" value="Genomic_DNA"/>
</dbReference>
<evidence type="ECO:0000313" key="4">
    <source>
        <dbReference type="Proteomes" id="UP000008367"/>
    </source>
</evidence>
<dbReference type="Proteomes" id="UP000008367">
    <property type="component" value="Unassembled WGS sequence"/>
</dbReference>
<evidence type="ECO:0000256" key="1">
    <source>
        <dbReference type="SAM" id="SignalP"/>
    </source>
</evidence>
<dbReference type="RefSeq" id="WP_005449234.1">
    <property type="nucleotide sequence ID" value="NZ_AP031614.1"/>
</dbReference>
<protein>
    <submittedName>
        <fullName evidence="2">Uncharacterized protein</fullName>
    </submittedName>
</protein>
<organism evidence="2 4">
    <name type="scientific">Vibrio harveyi</name>
    <name type="common">Beneckea harveyi</name>
    <dbReference type="NCBI Taxonomy" id="669"/>
    <lineage>
        <taxon>Bacteria</taxon>
        <taxon>Pseudomonadati</taxon>
        <taxon>Pseudomonadota</taxon>
        <taxon>Gammaproteobacteria</taxon>
        <taxon>Vibrionales</taxon>
        <taxon>Vibrionaceae</taxon>
        <taxon>Vibrio</taxon>
    </lineage>
</organism>
<reference evidence="2 4" key="1">
    <citation type="submission" date="2012-10" db="EMBL/GenBank/DDBJ databases">
        <title>Genome sequence of Vibrio Cholerae HENC-02.</title>
        <authorList>
            <person name="Eppinger M."/>
            <person name="Hasan N.A."/>
            <person name="Sengamalay N."/>
            <person name="Hine E."/>
            <person name="Su Q."/>
            <person name="Daugherty S.C."/>
            <person name="Young S."/>
            <person name="Sadzewicz L."/>
            <person name="Tallon L."/>
            <person name="Cebula T.A."/>
            <person name="Ravel J."/>
            <person name="Colwell R.R."/>
        </authorList>
    </citation>
    <scope>NUCLEOTIDE SEQUENCE [LARGE SCALE GENOMIC DNA]</scope>
    <source>
        <strain evidence="2 4">HENC-02</strain>
    </source>
</reference>
<accession>A0A3A1Q028</accession>
<feature type="chain" id="PRO_5036075402" evidence="1">
    <location>
        <begin position="23"/>
        <end position="140"/>
    </location>
</feature>
<dbReference type="EMBL" id="QOUW02000026">
    <property type="protein sequence ID" value="RIW14157.1"/>
    <property type="molecule type" value="Genomic_DNA"/>
</dbReference>
<keyword evidence="1" id="KW-0732">Signal</keyword>
<comment type="caution">
    <text evidence="2">The sequence shown here is derived from an EMBL/GenBank/DDBJ whole genome shotgun (WGS) entry which is preliminary data.</text>
</comment>
<evidence type="ECO:0000313" key="2">
    <source>
        <dbReference type="EMBL" id="EKM31944.1"/>
    </source>
</evidence>
<gene>
    <name evidence="3" type="ORF">DS957_009725</name>
    <name evidence="2" type="ORF">VCHENC02_2462</name>
</gene>
<evidence type="ECO:0000313" key="5">
    <source>
        <dbReference type="Proteomes" id="UP000253437"/>
    </source>
</evidence>